<organism evidence="1 2">
    <name type="scientific">Lysinibacillus alkalisoli</name>
    <dbReference type="NCBI Taxonomy" id="1911548"/>
    <lineage>
        <taxon>Bacteria</taxon>
        <taxon>Bacillati</taxon>
        <taxon>Bacillota</taxon>
        <taxon>Bacilli</taxon>
        <taxon>Bacillales</taxon>
        <taxon>Bacillaceae</taxon>
        <taxon>Lysinibacillus</taxon>
    </lineage>
</organism>
<name>A0A917G2E0_9BACI</name>
<evidence type="ECO:0000313" key="2">
    <source>
        <dbReference type="Proteomes" id="UP000616608"/>
    </source>
</evidence>
<dbReference type="AlphaFoldDB" id="A0A917G2E0"/>
<dbReference type="RefSeq" id="WP_188614182.1">
    <property type="nucleotide sequence ID" value="NZ_BMJT01000003.1"/>
</dbReference>
<accession>A0A917G2E0</accession>
<proteinExistence type="predicted"/>
<sequence length="108" mass="12539">MTSFKDLLREDFEVFLAEDEFAEKLEFDGKEITAVRDDDVYAKRNQVNINYEGDGIFKDAITLFIRKEELDYKPVEGQTVTLEGEFYTVCNCREDIGMYTIELEANIG</sequence>
<keyword evidence="2" id="KW-1185">Reference proteome</keyword>
<protein>
    <recommendedName>
        <fullName evidence="3">Phage protein</fullName>
    </recommendedName>
</protein>
<reference evidence="1" key="2">
    <citation type="submission" date="2020-09" db="EMBL/GenBank/DDBJ databases">
        <authorList>
            <person name="Sun Q."/>
            <person name="Zhou Y."/>
        </authorList>
    </citation>
    <scope>NUCLEOTIDE SEQUENCE</scope>
    <source>
        <strain evidence="1">CGMCC 1.15760</strain>
    </source>
</reference>
<reference evidence="1" key="1">
    <citation type="journal article" date="2014" name="Int. J. Syst. Evol. Microbiol.">
        <title>Complete genome sequence of Corynebacterium casei LMG S-19264T (=DSM 44701T), isolated from a smear-ripened cheese.</title>
        <authorList>
            <consortium name="US DOE Joint Genome Institute (JGI-PGF)"/>
            <person name="Walter F."/>
            <person name="Albersmeier A."/>
            <person name="Kalinowski J."/>
            <person name="Ruckert C."/>
        </authorList>
    </citation>
    <scope>NUCLEOTIDE SEQUENCE</scope>
    <source>
        <strain evidence="1">CGMCC 1.15760</strain>
    </source>
</reference>
<comment type="caution">
    <text evidence="1">The sequence shown here is derived from an EMBL/GenBank/DDBJ whole genome shotgun (WGS) entry which is preliminary data.</text>
</comment>
<evidence type="ECO:0000313" key="1">
    <source>
        <dbReference type="EMBL" id="GGG19739.1"/>
    </source>
</evidence>
<dbReference type="EMBL" id="BMJT01000003">
    <property type="protein sequence ID" value="GGG19739.1"/>
    <property type="molecule type" value="Genomic_DNA"/>
</dbReference>
<evidence type="ECO:0008006" key="3">
    <source>
        <dbReference type="Google" id="ProtNLM"/>
    </source>
</evidence>
<dbReference type="Proteomes" id="UP000616608">
    <property type="component" value="Unassembled WGS sequence"/>
</dbReference>
<gene>
    <name evidence="1" type="ORF">GCM10007425_12690</name>
</gene>